<evidence type="ECO:0000256" key="2">
    <source>
        <dbReference type="ARBA" id="ARBA00022448"/>
    </source>
</evidence>
<feature type="transmembrane region" description="Helical" evidence="7">
    <location>
        <begin position="394"/>
        <end position="418"/>
    </location>
</feature>
<feature type="transmembrane region" description="Helical" evidence="7">
    <location>
        <begin position="185"/>
        <end position="203"/>
    </location>
</feature>
<evidence type="ECO:0000256" key="4">
    <source>
        <dbReference type="ARBA" id="ARBA00022989"/>
    </source>
</evidence>
<dbReference type="Pfam" id="PF07690">
    <property type="entry name" value="MFS_1"/>
    <property type="match status" value="2"/>
</dbReference>
<dbReference type="AlphaFoldDB" id="A0ABD0S9B4"/>
<dbReference type="SUPFAM" id="SSF103473">
    <property type="entry name" value="MFS general substrate transporter"/>
    <property type="match status" value="1"/>
</dbReference>
<evidence type="ECO:0000256" key="1">
    <source>
        <dbReference type="ARBA" id="ARBA00004141"/>
    </source>
</evidence>
<name>A0ABD0S9B4_LOXSC</name>
<protein>
    <recommendedName>
        <fullName evidence="10">Synaptic vesicular amine transporter</fullName>
    </recommendedName>
</protein>
<evidence type="ECO:0000313" key="8">
    <source>
        <dbReference type="EMBL" id="KAL0810658.1"/>
    </source>
</evidence>
<evidence type="ECO:0008006" key="10">
    <source>
        <dbReference type="Google" id="ProtNLM"/>
    </source>
</evidence>
<evidence type="ECO:0000256" key="5">
    <source>
        <dbReference type="ARBA" id="ARBA00023136"/>
    </source>
</evidence>
<keyword evidence="2" id="KW-0813">Transport</keyword>
<keyword evidence="5 7" id="KW-0472">Membrane</keyword>
<dbReference type="PANTHER" id="PTHR23506">
    <property type="entry name" value="GH10249P"/>
    <property type="match status" value="1"/>
</dbReference>
<comment type="caution">
    <text evidence="8">The sequence shown here is derived from an EMBL/GenBank/DDBJ whole genome shotgun (WGS) entry which is preliminary data.</text>
</comment>
<evidence type="ECO:0000313" key="9">
    <source>
        <dbReference type="Proteomes" id="UP001549921"/>
    </source>
</evidence>
<reference evidence="8 9" key="1">
    <citation type="submission" date="2024-06" db="EMBL/GenBank/DDBJ databases">
        <title>A chromosome-level genome assembly of beet webworm, Loxostege sticticalis.</title>
        <authorList>
            <person name="Zhang Y."/>
        </authorList>
    </citation>
    <scope>NUCLEOTIDE SEQUENCE [LARGE SCALE GENOMIC DNA]</scope>
    <source>
        <strain evidence="8">AQ028</strain>
        <tissue evidence="8">Male pupae</tissue>
    </source>
</reference>
<organism evidence="8 9">
    <name type="scientific">Loxostege sticticalis</name>
    <name type="common">Beet webworm moth</name>
    <dbReference type="NCBI Taxonomy" id="481309"/>
    <lineage>
        <taxon>Eukaryota</taxon>
        <taxon>Metazoa</taxon>
        <taxon>Ecdysozoa</taxon>
        <taxon>Arthropoda</taxon>
        <taxon>Hexapoda</taxon>
        <taxon>Insecta</taxon>
        <taxon>Pterygota</taxon>
        <taxon>Neoptera</taxon>
        <taxon>Endopterygota</taxon>
        <taxon>Lepidoptera</taxon>
        <taxon>Glossata</taxon>
        <taxon>Ditrysia</taxon>
        <taxon>Pyraloidea</taxon>
        <taxon>Crambidae</taxon>
        <taxon>Pyraustinae</taxon>
        <taxon>Loxostege</taxon>
    </lineage>
</organism>
<dbReference type="PANTHER" id="PTHR23506:SF4">
    <property type="entry name" value="PORTABELLA"/>
    <property type="match status" value="1"/>
</dbReference>
<gene>
    <name evidence="8" type="ORF">ABMA28_009994</name>
</gene>
<keyword evidence="4 7" id="KW-1133">Transmembrane helix</keyword>
<feature type="transmembrane region" description="Helical" evidence="7">
    <location>
        <begin position="215"/>
        <end position="235"/>
    </location>
</feature>
<proteinExistence type="predicted"/>
<dbReference type="InterPro" id="IPR050930">
    <property type="entry name" value="MFS_Vesicular_Transporter"/>
</dbReference>
<feature type="region of interest" description="Disordered" evidence="6">
    <location>
        <begin position="450"/>
        <end position="481"/>
    </location>
</feature>
<evidence type="ECO:0000256" key="7">
    <source>
        <dbReference type="SAM" id="Phobius"/>
    </source>
</evidence>
<dbReference type="Gene3D" id="1.20.1250.20">
    <property type="entry name" value="MFS general substrate transporter like domains"/>
    <property type="match status" value="2"/>
</dbReference>
<dbReference type="EMBL" id="JBEDNZ010000025">
    <property type="protein sequence ID" value="KAL0810658.1"/>
    <property type="molecule type" value="Genomic_DNA"/>
</dbReference>
<evidence type="ECO:0000256" key="6">
    <source>
        <dbReference type="SAM" id="MobiDB-lite"/>
    </source>
</evidence>
<evidence type="ECO:0000256" key="3">
    <source>
        <dbReference type="ARBA" id="ARBA00022692"/>
    </source>
</evidence>
<dbReference type="GO" id="GO:0016020">
    <property type="term" value="C:membrane"/>
    <property type="evidence" value="ECO:0007669"/>
    <property type="project" value="UniProtKB-SubCell"/>
</dbReference>
<feature type="transmembrane region" description="Helical" evidence="7">
    <location>
        <begin position="335"/>
        <end position="354"/>
    </location>
</feature>
<dbReference type="Proteomes" id="UP001549921">
    <property type="component" value="Unassembled WGS sequence"/>
</dbReference>
<feature type="transmembrane region" description="Helical" evidence="7">
    <location>
        <begin position="12"/>
        <end position="36"/>
    </location>
</feature>
<sequence length="481" mass="48477">MVKTEGSATHGGLAFALIYFTFFLDNVLLTVLVPIIPDWVRGEALALWATHDAPLAALLNTTVHRITNEEPGKLDVVYCSKNGSGGSQAVVGLVLGAKAGAQLVAAPLASAAVCRAGPAPVLRAATAMLALAALGVAGCSSVEGGWGALCVGGARAAQGAGAALGGVAGLALAAVALPTRQRDRAIGALLGAVALGVLVGYPFGGAANALWSRSVPFLLIAAALLADLIMQYMFLDREEFCQATEGCGSGWGLRSGVAGVLGVSARGACGACAGAVLLTTSVMAALEPCLPMWIMDKFHPQRWQTGAVFVPDSAGYLVAASGVGGAARRLGAERVALAAQLAVGVAALAVPHATSVSWLALPHLALGLGLGATDAALVPALLARQPARVPQLAALLQAASSIAYTLGPVAGGLVSWFAGFEATMRTLGVLNLLYAGLLYRALKENPLSEQWGASTPSDEGEGSDCSGEGTPLRPHQYSALH</sequence>
<feature type="transmembrane region" description="Helical" evidence="7">
    <location>
        <begin position="156"/>
        <end position="178"/>
    </location>
</feature>
<keyword evidence="3 7" id="KW-0812">Transmembrane</keyword>
<accession>A0ABD0S9B4</accession>
<dbReference type="InterPro" id="IPR036259">
    <property type="entry name" value="MFS_trans_sf"/>
</dbReference>
<comment type="subcellular location">
    <subcellularLocation>
        <location evidence="1">Membrane</location>
        <topology evidence="1">Multi-pass membrane protein</topology>
    </subcellularLocation>
</comment>
<dbReference type="InterPro" id="IPR011701">
    <property type="entry name" value="MFS"/>
</dbReference>
<feature type="transmembrane region" description="Helical" evidence="7">
    <location>
        <begin position="360"/>
        <end position="382"/>
    </location>
</feature>